<gene>
    <name evidence="3" type="ORF">EV378_0571</name>
</gene>
<comment type="caution">
    <text evidence="3">The sequence shown here is derived from an EMBL/GenBank/DDBJ whole genome shotgun (WGS) entry which is preliminary data.</text>
</comment>
<name>A0A4R1HRJ2_PSEEN</name>
<evidence type="ECO:0000259" key="2">
    <source>
        <dbReference type="Pfam" id="PF13399"/>
    </source>
</evidence>
<protein>
    <submittedName>
        <fullName evidence="3">LytR cell envelope-related transcriptional attenuator</fullName>
    </submittedName>
</protein>
<sequence length="217" mass="23090">MRSVRLPESPFPTRQRPYQRRRTRPIVITSIVLAVLMVVIWVPVIIVSSGGPSDISCSPPSQGPEIGTVVDRSEFQDVTPTAPRDVRFTVLNAGDQRGQANLVSAQLGDLEFSEARPPLNDSRYPQGDLDCVGQLRFGPTGEGAASTLALVLPCVELVRDNRPGANVDVVIGASFTDVSPGRAARDVLDQLSQPAGANGRPAVADPNLLAQARESGC</sequence>
<keyword evidence="1" id="KW-0472">Membrane</keyword>
<keyword evidence="4" id="KW-1185">Reference proteome</keyword>
<keyword evidence="1" id="KW-1133">Transmembrane helix</keyword>
<accession>A0A4R1HRJ2</accession>
<dbReference type="Pfam" id="PF13399">
    <property type="entry name" value="LytR_C"/>
    <property type="match status" value="1"/>
</dbReference>
<feature type="transmembrane region" description="Helical" evidence="1">
    <location>
        <begin position="26"/>
        <end position="47"/>
    </location>
</feature>
<keyword evidence="1" id="KW-0812">Transmembrane</keyword>
<evidence type="ECO:0000313" key="4">
    <source>
        <dbReference type="Proteomes" id="UP000295560"/>
    </source>
</evidence>
<dbReference type="NCBIfam" id="NF035953">
    <property type="entry name" value="integrity_Cei"/>
    <property type="match status" value="1"/>
</dbReference>
<feature type="domain" description="LytR/CpsA/Psr regulator C-terminal" evidence="2">
    <location>
        <begin position="85"/>
        <end position="175"/>
    </location>
</feature>
<evidence type="ECO:0000256" key="1">
    <source>
        <dbReference type="SAM" id="Phobius"/>
    </source>
</evidence>
<proteinExistence type="predicted"/>
<dbReference type="InterPro" id="IPR027381">
    <property type="entry name" value="LytR/CpsA/Psr_C"/>
</dbReference>
<reference evidence="3 4" key="1">
    <citation type="submission" date="2019-03" db="EMBL/GenBank/DDBJ databases">
        <title>Sequencing the genomes of 1000 actinobacteria strains.</title>
        <authorList>
            <person name="Klenk H.-P."/>
        </authorList>
    </citation>
    <scope>NUCLEOTIDE SEQUENCE [LARGE SCALE GENOMIC DNA]</scope>
    <source>
        <strain evidence="3 4">DSM 44969</strain>
    </source>
</reference>
<organism evidence="3 4">
    <name type="scientific">Pseudonocardia endophytica</name>
    <dbReference type="NCBI Taxonomy" id="401976"/>
    <lineage>
        <taxon>Bacteria</taxon>
        <taxon>Bacillati</taxon>
        <taxon>Actinomycetota</taxon>
        <taxon>Actinomycetes</taxon>
        <taxon>Pseudonocardiales</taxon>
        <taxon>Pseudonocardiaceae</taxon>
        <taxon>Pseudonocardia</taxon>
    </lineage>
</organism>
<dbReference type="Proteomes" id="UP000295560">
    <property type="component" value="Unassembled WGS sequence"/>
</dbReference>
<dbReference type="AlphaFoldDB" id="A0A4R1HRJ2"/>
<dbReference type="EMBL" id="SMFZ01000001">
    <property type="protein sequence ID" value="TCK24778.1"/>
    <property type="molecule type" value="Genomic_DNA"/>
</dbReference>
<evidence type="ECO:0000313" key="3">
    <source>
        <dbReference type="EMBL" id="TCK24778.1"/>
    </source>
</evidence>